<dbReference type="Gene3D" id="2.30.39.10">
    <property type="entry name" value="Alpha-1-antitrypsin, domain 1"/>
    <property type="match status" value="1"/>
</dbReference>
<reference evidence="3" key="1">
    <citation type="journal article" date="2014" name="Int. J. Syst. Evol. Microbiol.">
        <title>Complete genome sequence of Corynebacterium casei LMG S-19264T (=DSM 44701T), isolated from a smear-ripened cheese.</title>
        <authorList>
            <consortium name="US DOE Joint Genome Institute (JGI-PGF)"/>
            <person name="Walter F."/>
            <person name="Albersmeier A."/>
            <person name="Kalinowski J."/>
            <person name="Ruckert C."/>
        </authorList>
    </citation>
    <scope>NUCLEOTIDE SEQUENCE</scope>
    <source>
        <strain evidence="3">CGMCC 1.15367</strain>
    </source>
</reference>
<evidence type="ECO:0000313" key="4">
    <source>
        <dbReference type="Proteomes" id="UP000644699"/>
    </source>
</evidence>
<evidence type="ECO:0000313" key="3">
    <source>
        <dbReference type="EMBL" id="GGE24543.1"/>
    </source>
</evidence>
<evidence type="ECO:0000256" key="1">
    <source>
        <dbReference type="RuleBase" id="RU000411"/>
    </source>
</evidence>
<dbReference type="Pfam" id="PF00079">
    <property type="entry name" value="Serpin"/>
    <property type="match status" value="1"/>
</dbReference>
<dbReference type="InterPro" id="IPR000215">
    <property type="entry name" value="Serpin_fam"/>
</dbReference>
<dbReference type="Gene3D" id="3.30.497.10">
    <property type="entry name" value="Antithrombin, subunit I, domain 2"/>
    <property type="match status" value="1"/>
</dbReference>
<gene>
    <name evidence="3" type="ORF">GCM10011390_49990</name>
</gene>
<dbReference type="RefSeq" id="WP_188913459.1">
    <property type="nucleotide sequence ID" value="NZ_BMIQ01000014.1"/>
</dbReference>
<dbReference type="SMART" id="SM00093">
    <property type="entry name" value="SERPIN"/>
    <property type="match status" value="1"/>
</dbReference>
<feature type="domain" description="Serpin" evidence="2">
    <location>
        <begin position="76"/>
        <end position="423"/>
    </location>
</feature>
<keyword evidence="4" id="KW-1185">Reference proteome</keyword>
<evidence type="ECO:0000259" key="2">
    <source>
        <dbReference type="SMART" id="SM00093"/>
    </source>
</evidence>
<reference evidence="3" key="2">
    <citation type="submission" date="2020-09" db="EMBL/GenBank/DDBJ databases">
        <authorList>
            <person name="Sun Q."/>
            <person name="Zhou Y."/>
        </authorList>
    </citation>
    <scope>NUCLEOTIDE SEQUENCE</scope>
    <source>
        <strain evidence="3">CGMCC 1.15367</strain>
    </source>
</reference>
<accession>A0A917A3D9</accession>
<dbReference type="InterPro" id="IPR042185">
    <property type="entry name" value="Serpin_sf_2"/>
</dbReference>
<dbReference type="Proteomes" id="UP000644699">
    <property type="component" value="Unassembled WGS sequence"/>
</dbReference>
<protein>
    <recommendedName>
        <fullName evidence="2">Serpin domain-containing protein</fullName>
    </recommendedName>
</protein>
<dbReference type="GO" id="GO:0004867">
    <property type="term" value="F:serine-type endopeptidase inhibitor activity"/>
    <property type="evidence" value="ECO:0007669"/>
    <property type="project" value="InterPro"/>
</dbReference>
<dbReference type="GO" id="GO:0005615">
    <property type="term" value="C:extracellular space"/>
    <property type="evidence" value="ECO:0007669"/>
    <property type="project" value="InterPro"/>
</dbReference>
<dbReference type="EMBL" id="BMIQ01000014">
    <property type="protein sequence ID" value="GGE24543.1"/>
    <property type="molecule type" value="Genomic_DNA"/>
</dbReference>
<dbReference type="SUPFAM" id="SSF56574">
    <property type="entry name" value="Serpins"/>
    <property type="match status" value="1"/>
</dbReference>
<sequence length="423" mass="44876">MRAHPWSRPLMLAAVLMMAIPIGLAEAGVSEPPALETSCSERAGPMAALLPAFRPIATAQVSLSLRLLDLAFRKAGTIRTDASGSHPTATLAPASLAAVLSALEIGADKPMKAAILRTLATGTEAFSINDLRAAFRLQSLRRNKGPLHQAEALFVDEAIDLRPGIADRVRADLGIPVERVAFAGNGIATINDFVSEATRGRIPAILDGSARNAGLVAINALSFKDCWQLAFDPAETRSRPFRSLKATSEVPMMHASEMELRLAHQGELVAAELPYRSGDYVLTLVTTTDKPAALARFTRNDEVAKLLAGAFKSQAVDLSLPTFQAANDQDLLPHLRALGLKRGLGSPTSLAGFAEDLALSQIQQKTMIDVNEAGTEAAAATAGMASRAADTKPMPLAFDRPFLFLLRHAATGLVIMAGFYAEP</sequence>
<dbReference type="AlphaFoldDB" id="A0A917A3D9"/>
<comment type="caution">
    <text evidence="3">The sequence shown here is derived from an EMBL/GenBank/DDBJ whole genome shotgun (WGS) entry which is preliminary data.</text>
</comment>
<dbReference type="CDD" id="cd00172">
    <property type="entry name" value="serpin"/>
    <property type="match status" value="1"/>
</dbReference>
<comment type="similarity">
    <text evidence="1">Belongs to the serpin family.</text>
</comment>
<dbReference type="InterPro" id="IPR036186">
    <property type="entry name" value="Serpin_sf"/>
</dbReference>
<organism evidence="3 4">
    <name type="scientific">Aureimonas endophytica</name>
    <dbReference type="NCBI Taxonomy" id="2027858"/>
    <lineage>
        <taxon>Bacteria</taxon>
        <taxon>Pseudomonadati</taxon>
        <taxon>Pseudomonadota</taxon>
        <taxon>Alphaproteobacteria</taxon>
        <taxon>Hyphomicrobiales</taxon>
        <taxon>Aurantimonadaceae</taxon>
        <taxon>Aureimonas</taxon>
    </lineage>
</organism>
<name>A0A917A3D9_9HYPH</name>
<dbReference type="PROSITE" id="PS00284">
    <property type="entry name" value="SERPIN"/>
    <property type="match status" value="1"/>
</dbReference>
<dbReference type="PANTHER" id="PTHR11461:SF211">
    <property type="entry name" value="GH10112P-RELATED"/>
    <property type="match status" value="1"/>
</dbReference>
<dbReference type="InterPro" id="IPR023795">
    <property type="entry name" value="Serpin_CS"/>
</dbReference>
<dbReference type="InterPro" id="IPR023796">
    <property type="entry name" value="Serpin_dom"/>
</dbReference>
<proteinExistence type="inferred from homology"/>
<dbReference type="PANTHER" id="PTHR11461">
    <property type="entry name" value="SERINE PROTEASE INHIBITOR, SERPIN"/>
    <property type="match status" value="1"/>
</dbReference>
<dbReference type="InterPro" id="IPR042178">
    <property type="entry name" value="Serpin_sf_1"/>
</dbReference>